<dbReference type="EnsemblMetazoa" id="XM_022805142">
    <property type="protein sequence ID" value="XP_022660877"/>
    <property type="gene ID" value="LOC111250235"/>
</dbReference>
<dbReference type="SUPFAM" id="SSF55945">
    <property type="entry name" value="TATA-box binding protein-like"/>
    <property type="match status" value="2"/>
</dbReference>
<evidence type="ECO:0000256" key="2">
    <source>
        <dbReference type="ARBA" id="ARBA00004496"/>
    </source>
</evidence>
<feature type="compositionally biased region" description="Acidic residues" evidence="11">
    <location>
        <begin position="694"/>
        <end position="727"/>
    </location>
</feature>
<evidence type="ECO:0000256" key="5">
    <source>
        <dbReference type="ARBA" id="ARBA00023015"/>
    </source>
</evidence>
<evidence type="ECO:0000256" key="8">
    <source>
        <dbReference type="ARBA" id="ARBA00023242"/>
    </source>
</evidence>
<dbReference type="RefSeq" id="XP_022660874.1">
    <property type="nucleotide sequence ID" value="XM_022805139.1"/>
</dbReference>
<dbReference type="EnsemblMetazoa" id="XM_022805138">
    <property type="protein sequence ID" value="XP_022660873"/>
    <property type="gene ID" value="LOC111250235"/>
</dbReference>
<dbReference type="EnsemblMetazoa" id="XM_022805144">
    <property type="protein sequence ID" value="XP_022660879"/>
    <property type="gene ID" value="LOC111250235"/>
</dbReference>
<protein>
    <recommendedName>
        <fullName evidence="9">TATA box-binding protein-like 1</fullName>
    </recommendedName>
    <alternativeName>
        <fullName evidence="10">TBP-like factor</fullName>
    </alternativeName>
</protein>
<dbReference type="EnsemblMetazoa" id="XM_022805139">
    <property type="protein sequence ID" value="XP_022660874"/>
    <property type="gene ID" value="LOC111250235"/>
</dbReference>
<feature type="compositionally biased region" description="Low complexity" evidence="11">
    <location>
        <begin position="41"/>
        <end position="65"/>
    </location>
</feature>
<evidence type="ECO:0000256" key="3">
    <source>
        <dbReference type="ARBA" id="ARBA00005560"/>
    </source>
</evidence>
<organism evidence="12 13">
    <name type="scientific">Varroa destructor</name>
    <name type="common">Honeybee mite</name>
    <dbReference type="NCBI Taxonomy" id="109461"/>
    <lineage>
        <taxon>Eukaryota</taxon>
        <taxon>Metazoa</taxon>
        <taxon>Ecdysozoa</taxon>
        <taxon>Arthropoda</taxon>
        <taxon>Chelicerata</taxon>
        <taxon>Arachnida</taxon>
        <taxon>Acari</taxon>
        <taxon>Parasitiformes</taxon>
        <taxon>Mesostigmata</taxon>
        <taxon>Gamasina</taxon>
        <taxon>Dermanyssoidea</taxon>
        <taxon>Varroidae</taxon>
        <taxon>Varroa</taxon>
    </lineage>
</organism>
<dbReference type="RefSeq" id="XP_022660877.1">
    <property type="nucleotide sequence ID" value="XM_022805142.1"/>
</dbReference>
<feature type="region of interest" description="Disordered" evidence="11">
    <location>
        <begin position="282"/>
        <end position="323"/>
    </location>
</feature>
<dbReference type="CDD" id="cd04517">
    <property type="entry name" value="TLF"/>
    <property type="match status" value="1"/>
</dbReference>
<dbReference type="EnsemblMetazoa" id="XM_022805140">
    <property type="protein sequence ID" value="XP_022660875"/>
    <property type="gene ID" value="LOC111250235"/>
</dbReference>
<reference evidence="12" key="1">
    <citation type="submission" date="2021-01" db="UniProtKB">
        <authorList>
            <consortium name="EnsemblMetazoa"/>
        </authorList>
    </citation>
    <scope>IDENTIFICATION</scope>
</reference>
<evidence type="ECO:0000313" key="13">
    <source>
        <dbReference type="Proteomes" id="UP000594260"/>
    </source>
</evidence>
<dbReference type="FunFam" id="3.30.310.10:FF:000009">
    <property type="entry name" value="TatA box-binding protein-like protein 1"/>
    <property type="match status" value="1"/>
</dbReference>
<dbReference type="Pfam" id="PF00352">
    <property type="entry name" value="TBP"/>
    <property type="match status" value="2"/>
</dbReference>
<sequence>MAGLVHNHAPVSVSTVTVAVTNTAGSAVSGGANGNGGNNSDGGISPTGSHSSSTMMTTGGMNNSTVSSGGSTILVNNNNSTSSSTTHNNISNNGNNTAIIPSSTNNESNCVVVHPQPSSNAATTSVLTSMSSSPLASACSAAASISSSTTIPSVTILQRGGTITVPLLTVSPATAVTTTSSEIDVAISESVVSSPHKIVVNSGVSVGNTSSNNNNNHHHHETIVLASASTSMTKSSTSSPTRVFSTASASATAGIITLTSASSTTTAIGAVAAEAPVGVVTNLNNNNNNTTSSPEGGGSNSNSLNNSRSNNHNHGSGSSDSRVSTTIACSGRLLLANSYSGVAVGGVVVSRHGNAGNSTGSNAITTVSNSIITTPITNCNSSAQPVTISVLKQQLQSSSATSGDHLNEQESEHGSHAMESQARNHHGTLLLPPSDYASEDQSSAGVDEGALIAVENEQLQDHEVQQGQQQQEPEIDVVINNVVCSFSVGCHLNLRQIALTGANVEFKRESGMVSMKLRNPYTTASIWSSGKITCTGATSEFTSKMAARRYARVLQKLGFRARFKNFKIVNVLGTCTMPFAIKLVPFSQANKPIAQYEPELHPGVTYKIRDIKATLKIFSTGSITVTAPSVSAVQQSIERIYPLVFEHRKARTCPEDMPRSQNPHAFKHRPSARLINSSYGGSTRNVYGRRGGGDDDDDDDDEDTDEEDNDQDDIMDTFDGGDADGCESDQSWG</sequence>
<dbReference type="RefSeq" id="XP_022660876.1">
    <property type="nucleotide sequence ID" value="XM_022805141.1"/>
</dbReference>
<evidence type="ECO:0000256" key="10">
    <source>
        <dbReference type="ARBA" id="ARBA00033173"/>
    </source>
</evidence>
<feature type="region of interest" description="Disordered" evidence="11">
    <location>
        <begin position="398"/>
        <end position="422"/>
    </location>
</feature>
<dbReference type="GO" id="GO:0005737">
    <property type="term" value="C:cytoplasm"/>
    <property type="evidence" value="ECO:0007669"/>
    <property type="project" value="UniProtKB-SubCell"/>
</dbReference>
<dbReference type="GeneID" id="111250235"/>
<dbReference type="Proteomes" id="UP000594260">
    <property type="component" value="Unplaced"/>
</dbReference>
<feature type="compositionally biased region" description="Low complexity" evidence="11">
    <location>
        <begin position="282"/>
        <end position="321"/>
    </location>
</feature>
<dbReference type="FunFam" id="3.30.310.10:FF:000005">
    <property type="entry name" value="TATA box-binding protein-like 1"/>
    <property type="match status" value="1"/>
</dbReference>
<comment type="similarity">
    <text evidence="3">Belongs to the TBP family.</text>
</comment>
<evidence type="ECO:0000256" key="4">
    <source>
        <dbReference type="ARBA" id="ARBA00022490"/>
    </source>
</evidence>
<keyword evidence="8" id="KW-0539">Nucleus</keyword>
<dbReference type="RefSeq" id="XP_022660875.1">
    <property type="nucleotide sequence ID" value="XM_022805140.1"/>
</dbReference>
<dbReference type="GO" id="GO:0005634">
    <property type="term" value="C:nucleus"/>
    <property type="evidence" value="ECO:0007669"/>
    <property type="project" value="UniProtKB-SubCell"/>
</dbReference>
<dbReference type="RefSeq" id="XP_022660873.1">
    <property type="nucleotide sequence ID" value="XM_022805138.1"/>
</dbReference>
<dbReference type="RefSeq" id="XP_022660879.1">
    <property type="nucleotide sequence ID" value="XM_022805144.1"/>
</dbReference>
<dbReference type="AlphaFoldDB" id="A0A7M7K5Z8"/>
<feature type="compositionally biased region" description="Gly residues" evidence="11">
    <location>
        <begin position="31"/>
        <end position="40"/>
    </location>
</feature>
<evidence type="ECO:0000256" key="9">
    <source>
        <dbReference type="ARBA" id="ARBA00023474"/>
    </source>
</evidence>
<dbReference type="InterPro" id="IPR000814">
    <property type="entry name" value="TBP"/>
</dbReference>
<dbReference type="RefSeq" id="XP_022660878.1">
    <property type="nucleotide sequence ID" value="XM_022805143.1"/>
</dbReference>
<accession>A0A7M7K5Z8</accession>
<evidence type="ECO:0000256" key="1">
    <source>
        <dbReference type="ARBA" id="ARBA00004123"/>
    </source>
</evidence>
<dbReference type="PRINTS" id="PR00686">
    <property type="entry name" value="TIFACTORIID"/>
</dbReference>
<keyword evidence="4" id="KW-0963">Cytoplasm</keyword>
<feature type="region of interest" description="Disordered" evidence="11">
    <location>
        <begin position="27"/>
        <end position="102"/>
    </location>
</feature>
<keyword evidence="13" id="KW-1185">Reference proteome</keyword>
<dbReference type="Gene3D" id="3.30.310.10">
    <property type="entry name" value="TATA-Binding Protein"/>
    <property type="match status" value="2"/>
</dbReference>
<feature type="region of interest" description="Disordered" evidence="11">
    <location>
        <begin position="652"/>
        <end position="733"/>
    </location>
</feature>
<keyword evidence="5" id="KW-0805">Transcription regulation</keyword>
<proteinExistence type="inferred from homology"/>
<keyword evidence="7" id="KW-0804">Transcription</keyword>
<evidence type="ECO:0000313" key="12">
    <source>
        <dbReference type="EnsemblMetazoa" id="XP_022660879"/>
    </source>
</evidence>
<dbReference type="EnsemblMetazoa" id="XM_022805141">
    <property type="protein sequence ID" value="XP_022660876"/>
    <property type="gene ID" value="LOC111250235"/>
</dbReference>
<dbReference type="InParanoid" id="A0A7M7K5Z8"/>
<dbReference type="InterPro" id="IPR015445">
    <property type="entry name" value="TBP-like"/>
</dbReference>
<keyword evidence="6" id="KW-0238">DNA-binding</keyword>
<dbReference type="OrthoDB" id="2127950at2759"/>
<dbReference type="InterPro" id="IPR012295">
    <property type="entry name" value="TBP_dom_sf"/>
</dbReference>
<dbReference type="PANTHER" id="PTHR10126">
    <property type="entry name" value="TATA-BOX BINDING PROTEIN"/>
    <property type="match status" value="1"/>
</dbReference>
<dbReference type="GO" id="GO:0003677">
    <property type="term" value="F:DNA binding"/>
    <property type="evidence" value="ECO:0007669"/>
    <property type="project" value="UniProtKB-KW"/>
</dbReference>
<comment type="subcellular location">
    <subcellularLocation>
        <location evidence="2">Cytoplasm</location>
    </subcellularLocation>
    <subcellularLocation>
        <location evidence="1">Nucleus</location>
    </subcellularLocation>
</comment>
<evidence type="ECO:0000256" key="11">
    <source>
        <dbReference type="SAM" id="MobiDB-lite"/>
    </source>
</evidence>
<dbReference type="GO" id="GO:0006352">
    <property type="term" value="P:DNA-templated transcription initiation"/>
    <property type="evidence" value="ECO:0007669"/>
    <property type="project" value="InterPro"/>
</dbReference>
<feature type="compositionally biased region" description="Polar residues" evidence="11">
    <location>
        <begin position="66"/>
        <end position="75"/>
    </location>
</feature>
<name>A0A7M7K5Z8_VARDE</name>
<evidence type="ECO:0000256" key="6">
    <source>
        <dbReference type="ARBA" id="ARBA00023125"/>
    </source>
</evidence>
<feature type="compositionally biased region" description="Basic and acidic residues" evidence="11">
    <location>
        <begin position="405"/>
        <end position="416"/>
    </location>
</feature>
<evidence type="ECO:0000256" key="7">
    <source>
        <dbReference type="ARBA" id="ARBA00023163"/>
    </source>
</evidence>
<dbReference type="KEGG" id="vde:111250235"/>
<feature type="compositionally biased region" description="Low complexity" evidence="11">
    <location>
        <begin position="76"/>
        <end position="97"/>
    </location>
</feature>
<feature type="compositionally biased region" description="Polar residues" evidence="11">
    <location>
        <begin position="674"/>
        <end position="685"/>
    </location>
</feature>
<dbReference type="EnsemblMetazoa" id="XM_022805143">
    <property type="protein sequence ID" value="XP_022660878"/>
    <property type="gene ID" value="LOC111250235"/>
</dbReference>